<dbReference type="AlphaFoldDB" id="A0A261QV53"/>
<gene>
    <name evidence="8" type="ORF">CAL19_18595</name>
</gene>
<comment type="caution">
    <text evidence="8">The sequence shown here is derived from an EMBL/GenBank/DDBJ whole genome shotgun (WGS) entry which is preliminary data.</text>
</comment>
<evidence type="ECO:0000256" key="6">
    <source>
        <dbReference type="PROSITE-ProRule" id="PRU00278"/>
    </source>
</evidence>
<dbReference type="RefSeq" id="WP_094797624.1">
    <property type="nucleotide sequence ID" value="NZ_NEVI01000023.1"/>
</dbReference>
<evidence type="ECO:0000256" key="3">
    <source>
        <dbReference type="ARBA" id="ARBA00013194"/>
    </source>
</evidence>
<organism evidence="8 9">
    <name type="scientific">Bordetella genomosp. 7</name>
    <dbReference type="NCBI Taxonomy" id="1416805"/>
    <lineage>
        <taxon>Bacteria</taxon>
        <taxon>Pseudomonadati</taxon>
        <taxon>Pseudomonadota</taxon>
        <taxon>Betaproteobacteria</taxon>
        <taxon>Burkholderiales</taxon>
        <taxon>Alcaligenaceae</taxon>
        <taxon>Bordetella</taxon>
    </lineage>
</organism>
<feature type="domain" description="PpiC" evidence="7">
    <location>
        <begin position="99"/>
        <end position="199"/>
    </location>
</feature>
<evidence type="ECO:0000313" key="8">
    <source>
        <dbReference type="EMBL" id="OZI16679.1"/>
    </source>
</evidence>
<dbReference type="Gene3D" id="3.10.50.40">
    <property type="match status" value="1"/>
</dbReference>
<dbReference type="InterPro" id="IPR050245">
    <property type="entry name" value="PrsA_foldase"/>
</dbReference>
<dbReference type="GO" id="GO:0003755">
    <property type="term" value="F:peptidyl-prolyl cis-trans isomerase activity"/>
    <property type="evidence" value="ECO:0007669"/>
    <property type="project" value="UniProtKB-KW"/>
</dbReference>
<sequence length="255" mass="27497">MPIVVNGVELTDAELMHELPRHGDAGNPQRRAITALVLRRLMLDEAQRLGLSAPACSYGDDHDEAVIGALLESQASVPTPDAAACRRHYDAHPERFTVGELVEADHILFQVTPHVDLHRLREQAESVLATVLADPSCFAELARTWSNCPSGALGGSLGQLGRGDTVPEFERAIFGPPAGSVVPRLVQTRHGLHIVRIGRRVAGRLLPYEQVAAGIAQALAAAARDTAWRQYARMLVGRARIEGIELEGADGLLVQ</sequence>
<dbReference type="SUPFAM" id="SSF54534">
    <property type="entry name" value="FKBP-like"/>
    <property type="match status" value="1"/>
</dbReference>
<evidence type="ECO:0000256" key="4">
    <source>
        <dbReference type="ARBA" id="ARBA00023110"/>
    </source>
</evidence>
<evidence type="ECO:0000256" key="2">
    <source>
        <dbReference type="ARBA" id="ARBA00007656"/>
    </source>
</evidence>
<evidence type="ECO:0000259" key="7">
    <source>
        <dbReference type="PROSITE" id="PS50198"/>
    </source>
</evidence>
<dbReference type="EC" id="5.2.1.8" evidence="3"/>
<dbReference type="PANTHER" id="PTHR47245">
    <property type="entry name" value="PEPTIDYLPROLYL ISOMERASE"/>
    <property type="match status" value="1"/>
</dbReference>
<comment type="catalytic activity">
    <reaction evidence="1">
        <text>[protein]-peptidylproline (omega=180) = [protein]-peptidylproline (omega=0)</text>
        <dbReference type="Rhea" id="RHEA:16237"/>
        <dbReference type="Rhea" id="RHEA-COMP:10747"/>
        <dbReference type="Rhea" id="RHEA-COMP:10748"/>
        <dbReference type="ChEBI" id="CHEBI:83833"/>
        <dbReference type="ChEBI" id="CHEBI:83834"/>
        <dbReference type="EC" id="5.2.1.8"/>
    </reaction>
</comment>
<dbReference type="EMBL" id="NEVK01000008">
    <property type="protein sequence ID" value="OZI16679.1"/>
    <property type="molecule type" value="Genomic_DNA"/>
</dbReference>
<evidence type="ECO:0000256" key="1">
    <source>
        <dbReference type="ARBA" id="ARBA00000971"/>
    </source>
</evidence>
<keyword evidence="9" id="KW-1185">Reference proteome</keyword>
<keyword evidence="5 6" id="KW-0413">Isomerase</keyword>
<dbReference type="PANTHER" id="PTHR47245:SF2">
    <property type="entry name" value="PEPTIDYL-PROLYL CIS-TRANS ISOMERASE HP_0175-RELATED"/>
    <property type="match status" value="1"/>
</dbReference>
<name>A0A261QV53_9BORD</name>
<dbReference type="Pfam" id="PF00639">
    <property type="entry name" value="Rotamase"/>
    <property type="match status" value="1"/>
</dbReference>
<proteinExistence type="inferred from homology"/>
<dbReference type="InterPro" id="IPR000297">
    <property type="entry name" value="PPIase_PpiC"/>
</dbReference>
<accession>A0A261QV53</accession>
<evidence type="ECO:0000313" key="9">
    <source>
        <dbReference type="Proteomes" id="UP000216947"/>
    </source>
</evidence>
<dbReference type="InterPro" id="IPR023058">
    <property type="entry name" value="PPIase_PpiC_CS"/>
</dbReference>
<comment type="similarity">
    <text evidence="2">Belongs to the PpiC/parvulin rotamase family.</text>
</comment>
<evidence type="ECO:0000256" key="5">
    <source>
        <dbReference type="ARBA" id="ARBA00023235"/>
    </source>
</evidence>
<dbReference type="OrthoDB" id="9769613at2"/>
<dbReference type="PROSITE" id="PS01096">
    <property type="entry name" value="PPIC_PPIASE_1"/>
    <property type="match status" value="1"/>
</dbReference>
<dbReference type="PROSITE" id="PS50198">
    <property type="entry name" value="PPIC_PPIASE_2"/>
    <property type="match status" value="1"/>
</dbReference>
<keyword evidence="4 6" id="KW-0697">Rotamase</keyword>
<reference evidence="9" key="1">
    <citation type="submission" date="2017-05" db="EMBL/GenBank/DDBJ databases">
        <title>Complete and WGS of Bordetella genogroups.</title>
        <authorList>
            <person name="Spilker T."/>
            <person name="Lipuma J."/>
        </authorList>
    </citation>
    <scope>NUCLEOTIDE SEQUENCE [LARGE SCALE GENOMIC DNA]</scope>
    <source>
        <strain evidence="9">AU18089</strain>
    </source>
</reference>
<dbReference type="InterPro" id="IPR046357">
    <property type="entry name" value="PPIase_dom_sf"/>
</dbReference>
<dbReference type="Proteomes" id="UP000216947">
    <property type="component" value="Unassembled WGS sequence"/>
</dbReference>
<protein>
    <recommendedName>
        <fullName evidence="3">peptidylprolyl isomerase</fullName>
        <ecNumber evidence="3">5.2.1.8</ecNumber>
    </recommendedName>
</protein>